<gene>
    <name evidence="1" type="ORF">KTA_33060</name>
</gene>
<proteinExistence type="predicted"/>
<dbReference type="AlphaFoldDB" id="A0A455T3J3"/>
<sequence>MLSAEEQGQFKLLYFLLYGSERAHNLSLQLGIWLLLQQLRQLSEVLELLLQPLPGVNFFTQRRETLHVSLGSAIIRPEVGLKGLRL</sequence>
<evidence type="ECO:0000313" key="1">
    <source>
        <dbReference type="EMBL" id="BBH95107.1"/>
    </source>
</evidence>
<protein>
    <submittedName>
        <fullName evidence="1">Uncharacterized protein</fullName>
    </submittedName>
</protein>
<dbReference type="EMBL" id="AP019377">
    <property type="protein sequence ID" value="BBH95107.1"/>
    <property type="molecule type" value="Genomic_DNA"/>
</dbReference>
<reference evidence="1" key="1">
    <citation type="submission" date="2018-12" db="EMBL/GenBank/DDBJ databases">
        <title>Novel natural products biosynthetic potential of the class Ktedonobacteria.</title>
        <authorList>
            <person name="Zheng Y."/>
            <person name="Saitou A."/>
            <person name="Wang C.M."/>
            <person name="Toyoda A."/>
            <person name="Minakuchi Y."/>
            <person name="Sekiguchi Y."/>
            <person name="Ueda K."/>
            <person name="Takano H."/>
            <person name="Sakai Y."/>
            <person name="Yokota A."/>
            <person name="Yabe S."/>
        </authorList>
    </citation>
    <scope>NUCLEOTIDE SEQUENCE</scope>
    <source>
        <strain evidence="1">A3-2</strain>
    </source>
</reference>
<organism evidence="1">
    <name type="scientific">Thermogemmatispora argillosa</name>
    <dbReference type="NCBI Taxonomy" id="2045280"/>
    <lineage>
        <taxon>Bacteria</taxon>
        <taxon>Bacillati</taxon>
        <taxon>Chloroflexota</taxon>
        <taxon>Ktedonobacteria</taxon>
        <taxon>Thermogemmatisporales</taxon>
        <taxon>Thermogemmatisporaceae</taxon>
        <taxon>Thermogemmatispora</taxon>
    </lineage>
</organism>
<name>A0A455T3J3_9CHLR</name>
<accession>A0A455T3J3</accession>